<organism evidence="2 3">
    <name type="scientific">Streblomastix strix</name>
    <dbReference type="NCBI Taxonomy" id="222440"/>
    <lineage>
        <taxon>Eukaryota</taxon>
        <taxon>Metamonada</taxon>
        <taxon>Preaxostyla</taxon>
        <taxon>Oxymonadida</taxon>
        <taxon>Streblomastigidae</taxon>
        <taxon>Streblomastix</taxon>
    </lineage>
</organism>
<evidence type="ECO:0000313" key="3">
    <source>
        <dbReference type="Proteomes" id="UP000324800"/>
    </source>
</evidence>
<evidence type="ECO:0000256" key="1">
    <source>
        <dbReference type="SAM" id="MobiDB-lite"/>
    </source>
</evidence>
<proteinExistence type="predicted"/>
<protein>
    <submittedName>
        <fullName evidence="2">Uncharacterized protein</fullName>
    </submittedName>
</protein>
<gene>
    <name evidence="2" type="ORF">EZS28_027118</name>
</gene>
<feature type="compositionally biased region" description="Polar residues" evidence="1">
    <location>
        <begin position="97"/>
        <end position="125"/>
    </location>
</feature>
<reference evidence="2 3" key="1">
    <citation type="submission" date="2019-03" db="EMBL/GenBank/DDBJ databases">
        <title>Single cell metagenomics reveals metabolic interactions within the superorganism composed of flagellate Streblomastix strix and complex community of Bacteroidetes bacteria on its surface.</title>
        <authorList>
            <person name="Treitli S.C."/>
            <person name="Kolisko M."/>
            <person name="Husnik F."/>
            <person name="Keeling P."/>
            <person name="Hampl V."/>
        </authorList>
    </citation>
    <scope>NUCLEOTIDE SEQUENCE [LARGE SCALE GENOMIC DNA]</scope>
    <source>
        <strain evidence="2">ST1C</strain>
    </source>
</reference>
<dbReference type="Proteomes" id="UP000324800">
    <property type="component" value="Unassembled WGS sequence"/>
</dbReference>
<comment type="caution">
    <text evidence="2">The sequence shown here is derived from an EMBL/GenBank/DDBJ whole genome shotgun (WGS) entry which is preliminary data.</text>
</comment>
<evidence type="ECO:0000313" key="2">
    <source>
        <dbReference type="EMBL" id="KAA6377353.1"/>
    </source>
</evidence>
<feature type="compositionally biased region" description="Basic and acidic residues" evidence="1">
    <location>
        <begin position="75"/>
        <end position="96"/>
    </location>
</feature>
<name>A0A5J4V491_9EUKA</name>
<dbReference type="AlphaFoldDB" id="A0A5J4V491"/>
<sequence length="209" mass="23846">METKTNLSSQSNLSVSLTKMMDSDEMTAGRSYRPLSTEKRIPRSISQQYSPTLHFIIQIYQMDLDETVAERIIDDRTRGNENKQGFRNETQHEQEAKLQNNGNTKPNGPKSFHTTSSKQELGNPNILQSKTSLPQLTHLQNQAKLNEKLLYPNNGYCQPQTITLKAKQACIVRTQQVLKESRSQSQLRLFQPFHSSVGLKKKGKYGPCY</sequence>
<feature type="region of interest" description="Disordered" evidence="1">
    <location>
        <begin position="75"/>
        <end position="125"/>
    </location>
</feature>
<accession>A0A5J4V491</accession>
<dbReference type="EMBL" id="SNRW01009885">
    <property type="protein sequence ID" value="KAA6377353.1"/>
    <property type="molecule type" value="Genomic_DNA"/>
</dbReference>